<gene>
    <name evidence="2" type="ORF">LCGC14_0345930</name>
</gene>
<protein>
    <submittedName>
        <fullName evidence="2">Uncharacterized protein</fullName>
    </submittedName>
</protein>
<proteinExistence type="predicted"/>
<reference evidence="2" key="1">
    <citation type="journal article" date="2015" name="Nature">
        <title>Complex archaea that bridge the gap between prokaryotes and eukaryotes.</title>
        <authorList>
            <person name="Spang A."/>
            <person name="Saw J.H."/>
            <person name="Jorgensen S.L."/>
            <person name="Zaremba-Niedzwiedzka K."/>
            <person name="Martijn J."/>
            <person name="Lind A.E."/>
            <person name="van Eijk R."/>
            <person name="Schleper C."/>
            <person name="Guy L."/>
            <person name="Ettema T.J."/>
        </authorList>
    </citation>
    <scope>NUCLEOTIDE SEQUENCE</scope>
</reference>
<sequence>MKPAKRELRIIILLIVLSLLVFSWWITELRIENLEAKHAWSPDSNGTVVVESTIEIGADNVRIEGLEFITKEEADRRRAKEFVHEQEVEISNELKVRIKELGLEQEAEALLRSGFLSLDPNAPGVLCEFVGIIE</sequence>
<keyword evidence="1" id="KW-0472">Membrane</keyword>
<feature type="transmembrane region" description="Helical" evidence="1">
    <location>
        <begin position="7"/>
        <end position="26"/>
    </location>
</feature>
<evidence type="ECO:0000313" key="2">
    <source>
        <dbReference type="EMBL" id="KKN78821.1"/>
    </source>
</evidence>
<evidence type="ECO:0000256" key="1">
    <source>
        <dbReference type="SAM" id="Phobius"/>
    </source>
</evidence>
<accession>A0A0F9VZK5</accession>
<dbReference type="EMBL" id="LAZR01000256">
    <property type="protein sequence ID" value="KKN78821.1"/>
    <property type="molecule type" value="Genomic_DNA"/>
</dbReference>
<comment type="caution">
    <text evidence="2">The sequence shown here is derived from an EMBL/GenBank/DDBJ whole genome shotgun (WGS) entry which is preliminary data.</text>
</comment>
<name>A0A0F9VZK5_9ZZZZ</name>
<keyword evidence="1" id="KW-0812">Transmembrane</keyword>
<keyword evidence="1" id="KW-1133">Transmembrane helix</keyword>
<dbReference type="AlphaFoldDB" id="A0A0F9VZK5"/>
<organism evidence="2">
    <name type="scientific">marine sediment metagenome</name>
    <dbReference type="NCBI Taxonomy" id="412755"/>
    <lineage>
        <taxon>unclassified sequences</taxon>
        <taxon>metagenomes</taxon>
        <taxon>ecological metagenomes</taxon>
    </lineage>
</organism>